<accession>A0ABS2KIJ1</accession>
<feature type="chain" id="PRO_5045210738" description="DUF2884 family protein" evidence="1">
    <location>
        <begin position="44"/>
        <end position="204"/>
    </location>
</feature>
<protein>
    <recommendedName>
        <fullName evidence="4">DUF2884 family protein</fullName>
    </recommendedName>
</protein>
<dbReference type="Proteomes" id="UP001430193">
    <property type="component" value="Unassembled WGS sequence"/>
</dbReference>
<comment type="caution">
    <text evidence="2">The sequence shown here is derived from an EMBL/GenBank/DDBJ whole genome shotgun (WGS) entry which is preliminary data.</text>
</comment>
<proteinExistence type="predicted"/>
<dbReference type="EMBL" id="JADIKF010000039">
    <property type="protein sequence ID" value="MBM7130904.1"/>
    <property type="molecule type" value="Genomic_DNA"/>
</dbReference>
<organism evidence="2 3">
    <name type="scientific">Dyella mobilis</name>
    <dbReference type="NCBI Taxonomy" id="1849582"/>
    <lineage>
        <taxon>Bacteria</taxon>
        <taxon>Pseudomonadati</taxon>
        <taxon>Pseudomonadota</taxon>
        <taxon>Gammaproteobacteria</taxon>
        <taxon>Lysobacterales</taxon>
        <taxon>Rhodanobacteraceae</taxon>
        <taxon>Dyella</taxon>
    </lineage>
</organism>
<evidence type="ECO:0008006" key="4">
    <source>
        <dbReference type="Google" id="ProtNLM"/>
    </source>
</evidence>
<evidence type="ECO:0000256" key="1">
    <source>
        <dbReference type="SAM" id="SignalP"/>
    </source>
</evidence>
<keyword evidence="1" id="KW-0732">Signal</keyword>
<dbReference type="RefSeq" id="WP_204632447.1">
    <property type="nucleotide sequence ID" value="NZ_BSOC01000002.1"/>
</dbReference>
<sequence length="204" mass="21275">MSTVRITFPRVGQITRLATKTAVVSFSLALCTLLAACSGSNQASINSDGDFNLHGSIQAHDGYITLRASSAPDATISANGDLKINDQAVTVDPAVRALLQSYYQNALMVRNDGIATGKAGAAVGAQALKSVASGLASGHTDQIQQQVEAKAQTVKQAALKICQDLGSIQLAQDQLVAQLPAFKPYGQIVNGGDVNDCKKDIYVN</sequence>
<keyword evidence="3" id="KW-1185">Reference proteome</keyword>
<name>A0ABS2KIJ1_9GAMM</name>
<gene>
    <name evidence="2" type="ORF">ISS99_15315</name>
</gene>
<evidence type="ECO:0000313" key="2">
    <source>
        <dbReference type="EMBL" id="MBM7130904.1"/>
    </source>
</evidence>
<evidence type="ECO:0000313" key="3">
    <source>
        <dbReference type="Proteomes" id="UP001430193"/>
    </source>
</evidence>
<feature type="signal peptide" evidence="1">
    <location>
        <begin position="1"/>
        <end position="43"/>
    </location>
</feature>
<reference evidence="2" key="1">
    <citation type="submission" date="2020-10" db="EMBL/GenBank/DDBJ databases">
        <title>Phylogeny of dyella-like bacteria.</title>
        <authorList>
            <person name="Fu J."/>
        </authorList>
    </citation>
    <scope>NUCLEOTIDE SEQUENCE</scope>
    <source>
        <strain evidence="2">DHON07</strain>
    </source>
</reference>